<dbReference type="PANTHER" id="PTHR48081:SF33">
    <property type="entry name" value="KYNURENINE FORMAMIDASE"/>
    <property type="match status" value="1"/>
</dbReference>
<proteinExistence type="predicted"/>
<evidence type="ECO:0000259" key="2">
    <source>
        <dbReference type="Pfam" id="PF07859"/>
    </source>
</evidence>
<dbReference type="SUPFAM" id="SSF53474">
    <property type="entry name" value="alpha/beta-Hydrolases"/>
    <property type="match status" value="1"/>
</dbReference>
<dbReference type="Pfam" id="PF07859">
    <property type="entry name" value="Abhydrolase_3"/>
    <property type="match status" value="1"/>
</dbReference>
<dbReference type="Gene3D" id="3.40.50.1820">
    <property type="entry name" value="alpha/beta hydrolase"/>
    <property type="match status" value="1"/>
</dbReference>
<accession>A0A3B0SVH0</accession>
<evidence type="ECO:0000313" key="3">
    <source>
        <dbReference type="EMBL" id="VAW08480.1"/>
    </source>
</evidence>
<dbReference type="AlphaFoldDB" id="A0A3B0SVH0"/>
<gene>
    <name evidence="3" type="ORF">MNBD_ACTINO02-2552</name>
</gene>
<dbReference type="InterPro" id="IPR050300">
    <property type="entry name" value="GDXG_lipolytic_enzyme"/>
</dbReference>
<feature type="domain" description="Alpha/beta hydrolase fold-3" evidence="2">
    <location>
        <begin position="68"/>
        <end position="165"/>
    </location>
</feature>
<name>A0A3B0SVH0_9ZZZZ</name>
<reference evidence="3" key="1">
    <citation type="submission" date="2018-06" db="EMBL/GenBank/DDBJ databases">
        <authorList>
            <person name="Zhirakovskaya E."/>
        </authorList>
    </citation>
    <scope>NUCLEOTIDE SEQUENCE</scope>
</reference>
<protein>
    <recommendedName>
        <fullName evidence="2">Alpha/beta hydrolase fold-3 domain-containing protein</fullName>
    </recommendedName>
</protein>
<dbReference type="InterPro" id="IPR029058">
    <property type="entry name" value="AB_hydrolase_fold"/>
</dbReference>
<sequence>MTFHEATLTRAYDLSIPHPDIPSLIGVMGKTALAFRTRQPPAFRPVGSLDRTIDIFVPEGSVRGAVAMIHGGYWVRGAPTDITHLAAGALANGIAVGFVPYGLCPDFTIGDAIAHAIEATRIVSDTLGVTAAVFGHSAGGHLAASVIAAGMSSDAVLVSGLYDLEPIIGIPLNESLGLNTETARKWSPSEKRPSSSVSITTVVGENEPSGFLDQQEILVEAWGGDAQIDSDVLVGGDHFSEIATLADPGSSLTTAVVAAALSAAARHHSTSKPRF</sequence>
<evidence type="ECO:0000256" key="1">
    <source>
        <dbReference type="ARBA" id="ARBA00022801"/>
    </source>
</evidence>
<dbReference type="InterPro" id="IPR013094">
    <property type="entry name" value="AB_hydrolase_3"/>
</dbReference>
<dbReference type="EMBL" id="UOEK01000465">
    <property type="protein sequence ID" value="VAW08480.1"/>
    <property type="molecule type" value="Genomic_DNA"/>
</dbReference>
<organism evidence="3">
    <name type="scientific">hydrothermal vent metagenome</name>
    <dbReference type="NCBI Taxonomy" id="652676"/>
    <lineage>
        <taxon>unclassified sequences</taxon>
        <taxon>metagenomes</taxon>
        <taxon>ecological metagenomes</taxon>
    </lineage>
</organism>
<dbReference type="GO" id="GO:0016787">
    <property type="term" value="F:hydrolase activity"/>
    <property type="evidence" value="ECO:0007669"/>
    <property type="project" value="UniProtKB-KW"/>
</dbReference>
<dbReference type="PANTHER" id="PTHR48081">
    <property type="entry name" value="AB HYDROLASE SUPERFAMILY PROTEIN C4A8.06C"/>
    <property type="match status" value="1"/>
</dbReference>
<keyword evidence="1" id="KW-0378">Hydrolase</keyword>